<dbReference type="EMBL" id="BMFN01000003">
    <property type="protein sequence ID" value="GGF76785.1"/>
    <property type="molecule type" value="Genomic_DNA"/>
</dbReference>
<reference evidence="1 2" key="1">
    <citation type="journal article" date="2019" name="Int. J. Syst. Evol. Microbiol.">
        <title>The Global Catalogue of Microorganisms (GCM) 10K type strain sequencing project: providing services to taxonomists for standard genome sequencing and annotation.</title>
        <authorList>
            <consortium name="The Broad Institute Genomics Platform"/>
            <consortium name="The Broad Institute Genome Sequencing Center for Infectious Disease"/>
            <person name="Wu L."/>
            <person name="Ma J."/>
        </authorList>
    </citation>
    <scope>NUCLEOTIDE SEQUENCE [LARGE SCALE GENOMIC DNA]</scope>
    <source>
        <strain evidence="1 2">CGMCC 1.12720</strain>
    </source>
</reference>
<gene>
    <name evidence="1" type="ORF">GCM10011375_34790</name>
</gene>
<dbReference type="Proteomes" id="UP000605392">
    <property type="component" value="Unassembled WGS sequence"/>
</dbReference>
<sequence>MTQEQLRLAESNAQNTVWKKFGPYLTERQWGTVREDYSASGNAWEYITHDLARSYAYRWGEEGLGGISDHRQRLCFSVALWNGADGILKERLFGLTNGQGNHGEDVKEYYYYLDSTPTHSYMKMLYKYPQQEFPYVNLVQESAKRTREQPEYELHDTGIFDDNRYFDVYIEYAKAGIDDILIQITVHNRGAKLAPIMVLPQVWFRNTWSWGHDSYRPELSTPEPSLVRIAHKEMGTYQLYCDQNPPLLFCDNDTNGERLYNLPADGLFFKDGINNFVVDGKLNAINPSQTGTKAAAQYTLHIPPGESRSVRLRLSQATLDAPFADFAEIFATRQQEADEFYDVVQEKVKEPDARNIQRQAFAGMLWSKQFYYYDMAQWIDGDPLMQAPPNERRTGRNSNWRHLYNDDIISMPDKWEYPWYAAWDLAFHCIPLAMVDAQFAKHQLRLLTRDWYMHPNGQLPAYEWNLSDVNPPVHAWATWRVYQMDKEQNGGKGDTHFLESVYHKLTLNFTWWVNHKDKSNRNIFEGGFLGLDNIGVFDRSAPLPTGGTIEQSDGTSWMAMYALNLMRIALELAQTNLVYQDIASKFFEHFLYIVEAMTRSGDGAFNLWDEEDEFYYDVLHTPDNTRTKLKVRSIVGLIPLFAVEVLEDELLKAMPDFTRRLRWMLDNRPQLAELVSRWLEPGKGDRHLLSLLRSHRLKCLLRRMLDEAEFLSEFGVRAMSRYHLKNPYVFPTPEANFIVSYVPGEAESSMFGGNSNWRGPIWFPINYLIIESLEKFYTYYGDSLKVEYPTGSGELRNLRDIAAALSERLTKLFLKDKNGHRPAFGPSELLQTDPHFKDNLLFHEYFHGDDGHGMGANHQTGWTGLIVRLLQPQS</sequence>
<evidence type="ECO:0000313" key="1">
    <source>
        <dbReference type="EMBL" id="GGF76785.1"/>
    </source>
</evidence>
<proteinExistence type="predicted"/>
<protein>
    <submittedName>
        <fullName evidence="1">Glucosidase</fullName>
    </submittedName>
</protein>
<organism evidence="1 2">
    <name type="scientific">Hymenobacter qilianensis</name>
    <dbReference type="NCBI Taxonomy" id="1385715"/>
    <lineage>
        <taxon>Bacteria</taxon>
        <taxon>Pseudomonadati</taxon>
        <taxon>Bacteroidota</taxon>
        <taxon>Cytophagia</taxon>
        <taxon>Cytophagales</taxon>
        <taxon>Hymenobacteraceae</taxon>
        <taxon>Hymenobacter</taxon>
    </lineage>
</organism>
<keyword evidence="2" id="KW-1185">Reference proteome</keyword>
<evidence type="ECO:0000313" key="2">
    <source>
        <dbReference type="Proteomes" id="UP000605392"/>
    </source>
</evidence>
<accession>A0ACB5PVU4</accession>
<name>A0ACB5PVU4_9BACT</name>
<comment type="caution">
    <text evidence="1">The sequence shown here is derived from an EMBL/GenBank/DDBJ whole genome shotgun (WGS) entry which is preliminary data.</text>
</comment>